<sequence>MLGTDTVDLVLATYLNDHHAAAVGGAELARRLASQQRGSAQAADLAALAEELAEDLRTLRRIMADLEVPVRAYKATAAWAAEKLGRLKLNGRVLASSPSSPVLELEGLAMQVTAKAGLWRSLRSRAQRDGRLDPAELDALFTRAEHQRETAFRLHEHFAGAAFA</sequence>
<dbReference type="Proteomes" id="UP000002791">
    <property type="component" value="Chromosome"/>
</dbReference>
<proteinExistence type="predicted"/>
<dbReference type="OrthoDB" id="5504890at2"/>
<reference evidence="1 2" key="1">
    <citation type="submission" date="2011-11" db="EMBL/GenBank/DDBJ databases">
        <title>The Noncontiguous Finished sequence of Saccharomonospora cyanea NA-134.</title>
        <authorList>
            <consortium name="US DOE Joint Genome Institute"/>
            <person name="Lucas S."/>
            <person name="Han J."/>
            <person name="Lapidus A."/>
            <person name="Cheng J.-F."/>
            <person name="Goodwin L."/>
            <person name="Pitluck S."/>
            <person name="Peters L."/>
            <person name="Ovchinnikova G."/>
            <person name="Lu M."/>
            <person name="Detter J.C."/>
            <person name="Han C."/>
            <person name="Tapia R."/>
            <person name="Land M."/>
            <person name="Hauser L."/>
            <person name="Kyrpides N."/>
            <person name="Ivanova N."/>
            <person name="Pagani I."/>
            <person name="Brambilla E.-M."/>
            <person name="Klenk H.-P."/>
            <person name="Woyke T."/>
        </authorList>
    </citation>
    <scope>NUCLEOTIDE SEQUENCE [LARGE SCALE GENOMIC DNA]</scope>
    <source>
        <strain evidence="1 2">NA-134</strain>
    </source>
</reference>
<keyword evidence="2" id="KW-1185">Reference proteome</keyword>
<dbReference type="EMBL" id="CM001440">
    <property type="protein sequence ID" value="EHR61276.1"/>
    <property type="molecule type" value="Genomic_DNA"/>
</dbReference>
<accession>H5XCN0</accession>
<gene>
    <name evidence="1" type="ORF">SaccyDRAFT_2402</name>
</gene>
<dbReference type="AlphaFoldDB" id="H5XCN0"/>
<dbReference type="eggNOG" id="COG1546">
    <property type="taxonomic scope" value="Bacteria"/>
</dbReference>
<protein>
    <submittedName>
        <fullName evidence="1">Uncharacterized protein</fullName>
    </submittedName>
</protein>
<dbReference type="STRING" id="882082.SaccyDRAFT_2402"/>
<evidence type="ECO:0000313" key="2">
    <source>
        <dbReference type="Proteomes" id="UP000002791"/>
    </source>
</evidence>
<evidence type="ECO:0000313" key="1">
    <source>
        <dbReference type="EMBL" id="EHR61276.1"/>
    </source>
</evidence>
<dbReference type="RefSeq" id="WP_005456380.1">
    <property type="nucleotide sequence ID" value="NZ_CM001440.1"/>
</dbReference>
<name>H5XCN0_9PSEU</name>
<dbReference type="HOGENOM" id="CLU_127596_1_0_11"/>
<organism evidence="1 2">
    <name type="scientific">Saccharomonospora cyanea NA-134</name>
    <dbReference type="NCBI Taxonomy" id="882082"/>
    <lineage>
        <taxon>Bacteria</taxon>
        <taxon>Bacillati</taxon>
        <taxon>Actinomycetota</taxon>
        <taxon>Actinomycetes</taxon>
        <taxon>Pseudonocardiales</taxon>
        <taxon>Pseudonocardiaceae</taxon>
        <taxon>Saccharomonospora</taxon>
    </lineage>
</organism>